<dbReference type="RefSeq" id="WP_271053720.1">
    <property type="nucleotide sequence ID" value="NZ_JAQIIO010000003.1"/>
</dbReference>
<gene>
    <name evidence="2" type="ORF">O2N63_07965</name>
</gene>
<dbReference type="Proteomes" id="UP001528040">
    <property type="component" value="Unassembled WGS sequence"/>
</dbReference>
<dbReference type="InterPro" id="IPR050625">
    <property type="entry name" value="ParA/MinD_ATPase"/>
</dbReference>
<comment type="caution">
    <text evidence="2">The sequence shown here is derived from an EMBL/GenBank/DDBJ whole genome shotgun (WGS) entry which is preliminary data.</text>
</comment>
<sequence length="413" mass="45030">MSSSVALQPDAAPIVACTISRDVQNFDLLIEDMEAELGESWGDISIEDAVAFFGQPEAEMLEFVAIAIDDDDEGDLSKVIHTVKTAVENNIKVIVIAEEVSPIALHQLLKMGASEFIPYPLPEGALNDVIERLRTPPPSLPAHGDATSAVKGQADCEGVVLAVHGLAGGTGATTLAVNLAWELTMVDKKNPPKVCILDLDLQFGSVSTFLDLPRRDAVYELLSDTESMDRESFMQSLISFNDSLQVLTAPNDMLPLDLISSEDVERLIDMARANFDYVVIDMPSTVVQWTECVLQSAHVYFTTLEMDMRSAQNTLRMIKALKSEDLPVSKLRHVLNRAPKFTDLSGKSRVKRLSESLDISIEVHLPDGLKPVLQAGDHGVPLAEAAAKNPLRREIQKLAKSVHEVNQSAEAAI</sequence>
<name>A0ABT4W2R0_9RHOB</name>
<evidence type="ECO:0000313" key="2">
    <source>
        <dbReference type="EMBL" id="MDA5094023.1"/>
    </source>
</evidence>
<dbReference type="EMBL" id="JAQIIO010000003">
    <property type="protein sequence ID" value="MDA5094023.1"/>
    <property type="molecule type" value="Genomic_DNA"/>
</dbReference>
<accession>A0ABT4W2R0</accession>
<dbReference type="Gene3D" id="3.40.50.300">
    <property type="entry name" value="P-loop containing nucleotide triphosphate hydrolases"/>
    <property type="match status" value="1"/>
</dbReference>
<dbReference type="Gene3D" id="3.40.50.2300">
    <property type="match status" value="1"/>
</dbReference>
<dbReference type="PANTHER" id="PTHR43384:SF13">
    <property type="entry name" value="SLR0110 PROTEIN"/>
    <property type="match status" value="1"/>
</dbReference>
<dbReference type="InterPro" id="IPR027417">
    <property type="entry name" value="P-loop_NTPase"/>
</dbReference>
<proteinExistence type="predicted"/>
<organism evidence="2 3">
    <name type="scientific">Aliiroseovarius salicola</name>
    <dbReference type="NCBI Taxonomy" id="3009082"/>
    <lineage>
        <taxon>Bacteria</taxon>
        <taxon>Pseudomonadati</taxon>
        <taxon>Pseudomonadota</taxon>
        <taxon>Alphaproteobacteria</taxon>
        <taxon>Rhodobacterales</taxon>
        <taxon>Paracoccaceae</taxon>
        <taxon>Aliiroseovarius</taxon>
    </lineage>
</organism>
<dbReference type="Pfam" id="PF13614">
    <property type="entry name" value="AAA_31"/>
    <property type="match status" value="1"/>
</dbReference>
<dbReference type="SUPFAM" id="SSF52540">
    <property type="entry name" value="P-loop containing nucleoside triphosphate hydrolases"/>
    <property type="match status" value="1"/>
</dbReference>
<keyword evidence="3" id="KW-1185">Reference proteome</keyword>
<dbReference type="PANTHER" id="PTHR43384">
    <property type="entry name" value="SEPTUM SITE-DETERMINING PROTEIN MIND HOMOLOG, CHLOROPLASTIC-RELATED"/>
    <property type="match status" value="1"/>
</dbReference>
<evidence type="ECO:0000259" key="1">
    <source>
        <dbReference type="Pfam" id="PF13614"/>
    </source>
</evidence>
<feature type="domain" description="AAA" evidence="1">
    <location>
        <begin position="160"/>
        <end position="321"/>
    </location>
</feature>
<dbReference type="InterPro" id="IPR025669">
    <property type="entry name" value="AAA_dom"/>
</dbReference>
<evidence type="ECO:0000313" key="3">
    <source>
        <dbReference type="Proteomes" id="UP001528040"/>
    </source>
</evidence>
<protein>
    <submittedName>
        <fullName evidence="2">AAA family ATPase</fullName>
    </submittedName>
</protein>
<reference evidence="2 3" key="1">
    <citation type="submission" date="2023-01" db="EMBL/GenBank/DDBJ databases">
        <authorList>
            <person name="Yoon J.-W."/>
        </authorList>
    </citation>
    <scope>NUCLEOTIDE SEQUENCE [LARGE SCALE GENOMIC DNA]</scope>
    <source>
        <strain evidence="2 3">KMU-50</strain>
    </source>
</reference>